<organism evidence="1">
    <name type="scientific">marine sediment metagenome</name>
    <dbReference type="NCBI Taxonomy" id="412755"/>
    <lineage>
        <taxon>unclassified sequences</taxon>
        <taxon>metagenomes</taxon>
        <taxon>ecological metagenomes</taxon>
    </lineage>
</organism>
<sequence length="90" mass="10732">MAKFDIGHILNLCWRVEASVKDSRIAEFVEFVKAEQNSYGLWEYLNHPQATRWLTFDLLHSLSKLETQEDWISLEPSTPFRSYPKKIKRF</sequence>
<dbReference type="EMBL" id="BARW01006094">
    <property type="protein sequence ID" value="GAI86181.1"/>
    <property type="molecule type" value="Genomic_DNA"/>
</dbReference>
<reference evidence="1" key="1">
    <citation type="journal article" date="2014" name="Front. Microbiol.">
        <title>High frequency of phylogenetically diverse reductive dehalogenase-homologous genes in deep subseafloor sedimentary metagenomes.</title>
        <authorList>
            <person name="Kawai M."/>
            <person name="Futagami T."/>
            <person name="Toyoda A."/>
            <person name="Takaki Y."/>
            <person name="Nishi S."/>
            <person name="Hori S."/>
            <person name="Arai W."/>
            <person name="Tsubouchi T."/>
            <person name="Morono Y."/>
            <person name="Uchiyama I."/>
            <person name="Ito T."/>
            <person name="Fujiyama A."/>
            <person name="Inagaki F."/>
            <person name="Takami H."/>
        </authorList>
    </citation>
    <scope>NUCLEOTIDE SEQUENCE</scope>
    <source>
        <strain evidence="1">Expedition CK06-06</strain>
    </source>
</reference>
<name>X1T459_9ZZZZ</name>
<comment type="caution">
    <text evidence="1">The sequence shown here is derived from an EMBL/GenBank/DDBJ whole genome shotgun (WGS) entry which is preliminary data.</text>
</comment>
<dbReference type="AlphaFoldDB" id="X1T459"/>
<proteinExistence type="predicted"/>
<evidence type="ECO:0000313" key="1">
    <source>
        <dbReference type="EMBL" id="GAI86181.1"/>
    </source>
</evidence>
<protein>
    <submittedName>
        <fullName evidence="1">Uncharacterized protein</fullName>
    </submittedName>
</protein>
<gene>
    <name evidence="1" type="ORF">S12H4_12769</name>
</gene>
<accession>X1T459</accession>